<sequence>MTVVEKVDLTLKETNAPSDALRTFSKGMNVELGEEIIYADEKYKAAKAMTNIQTEPDKDIANFAHMGAINEKAMFDRYIGTQTRKKDGQPLKFKIDTGKKRVNCFSFFNVDGSEIFIRKAGALIAHKRLLNAGSRSWWEYFFEFGQDYKKDVVLYTDKYFGEFEIEITPNRLGANLGHFSAGQRVFLGYTELEAEFGVNDYSRKQKTAYGDVFIAKGRTANYMSLAVVLPTPQIDRTRDTLKNLCGELTTFIGDEKDKGFKSLLVFGFLNDFRIKITGEQYSSLSINVEGII</sequence>
<dbReference type="EMBL" id="BK015584">
    <property type="protein sequence ID" value="DAE14520.1"/>
    <property type="molecule type" value="Genomic_DNA"/>
</dbReference>
<proteinExistence type="predicted"/>
<protein>
    <submittedName>
        <fullName evidence="1">Uncharacterized protein</fullName>
    </submittedName>
</protein>
<accession>A0A8S5Q618</accession>
<evidence type="ECO:0000313" key="1">
    <source>
        <dbReference type="EMBL" id="DAE14520.1"/>
    </source>
</evidence>
<organism evidence="1">
    <name type="scientific">Myoviridae sp. ct0QB11</name>
    <dbReference type="NCBI Taxonomy" id="2825012"/>
    <lineage>
        <taxon>Viruses</taxon>
        <taxon>Duplodnaviria</taxon>
        <taxon>Heunggongvirae</taxon>
        <taxon>Uroviricota</taxon>
        <taxon>Caudoviricetes</taxon>
    </lineage>
</organism>
<name>A0A8S5Q618_9CAUD</name>
<reference evidence="1" key="1">
    <citation type="journal article" date="2021" name="Proc. Natl. Acad. Sci. U.S.A.">
        <title>A Catalog of Tens of Thousands of Viruses from Human Metagenomes Reveals Hidden Associations with Chronic Diseases.</title>
        <authorList>
            <person name="Tisza M.J."/>
            <person name="Buck C.B."/>
        </authorList>
    </citation>
    <scope>NUCLEOTIDE SEQUENCE</scope>
    <source>
        <strain evidence="1">Ct0QB11</strain>
    </source>
</reference>